<proteinExistence type="inferred from homology"/>
<feature type="non-terminal residue" evidence="6">
    <location>
        <position position="1"/>
    </location>
</feature>
<dbReference type="EMBL" id="CAJVPV010000521">
    <property type="protein sequence ID" value="CAG8461109.1"/>
    <property type="molecule type" value="Genomic_DNA"/>
</dbReference>
<dbReference type="SUPFAM" id="SSF56300">
    <property type="entry name" value="Metallo-dependent phosphatases"/>
    <property type="match status" value="1"/>
</dbReference>
<keyword evidence="7" id="KW-1185">Reference proteome</keyword>
<dbReference type="Proteomes" id="UP000789342">
    <property type="component" value="Unassembled WGS sequence"/>
</dbReference>
<dbReference type="GO" id="GO:0009166">
    <property type="term" value="P:nucleotide catabolic process"/>
    <property type="evidence" value="ECO:0007669"/>
    <property type="project" value="InterPro"/>
</dbReference>
<comment type="similarity">
    <text evidence="1 3">Belongs to the 5'-nucleotidase family.</text>
</comment>
<reference evidence="6" key="1">
    <citation type="submission" date="2021-06" db="EMBL/GenBank/DDBJ databases">
        <authorList>
            <person name="Kallberg Y."/>
            <person name="Tangrot J."/>
            <person name="Rosling A."/>
        </authorList>
    </citation>
    <scope>NUCLEOTIDE SEQUENCE</scope>
    <source>
        <strain evidence="6">CL551</strain>
    </source>
</reference>
<dbReference type="AlphaFoldDB" id="A0A9N8VUM8"/>
<keyword evidence="2" id="KW-0732">Signal</keyword>
<dbReference type="InterPro" id="IPR029052">
    <property type="entry name" value="Metallo-depent_PP-like"/>
</dbReference>
<dbReference type="Pfam" id="PF00149">
    <property type="entry name" value="Metallophos"/>
    <property type="match status" value="1"/>
</dbReference>
<evidence type="ECO:0000256" key="2">
    <source>
        <dbReference type="ARBA" id="ARBA00022729"/>
    </source>
</evidence>
<evidence type="ECO:0000256" key="1">
    <source>
        <dbReference type="ARBA" id="ARBA00006654"/>
    </source>
</evidence>
<evidence type="ECO:0000256" key="3">
    <source>
        <dbReference type="RuleBase" id="RU362119"/>
    </source>
</evidence>
<keyword evidence="3" id="KW-0547">Nucleotide-binding</keyword>
<name>A0A9N8VUM8_9GLOM</name>
<dbReference type="OrthoDB" id="10252235at2759"/>
<feature type="domain" description="5'-Nucleotidase C-terminal" evidence="5">
    <location>
        <begin position="308"/>
        <end position="491"/>
    </location>
</feature>
<dbReference type="Gene3D" id="3.60.21.10">
    <property type="match status" value="1"/>
</dbReference>
<dbReference type="Pfam" id="PF02872">
    <property type="entry name" value="5_nucleotid_C"/>
    <property type="match status" value="1"/>
</dbReference>
<feature type="domain" description="Calcineurin-like phosphoesterase" evidence="4">
    <location>
        <begin position="5"/>
        <end position="198"/>
    </location>
</feature>
<evidence type="ECO:0000259" key="5">
    <source>
        <dbReference type="Pfam" id="PF02872"/>
    </source>
</evidence>
<dbReference type="InterPro" id="IPR036907">
    <property type="entry name" value="5'-Nucleotdase_C_sf"/>
</dbReference>
<dbReference type="InterPro" id="IPR006179">
    <property type="entry name" value="5_nucleotidase/apyrase"/>
</dbReference>
<dbReference type="GO" id="GO:0000166">
    <property type="term" value="F:nucleotide binding"/>
    <property type="evidence" value="ECO:0007669"/>
    <property type="project" value="UniProtKB-KW"/>
</dbReference>
<dbReference type="PRINTS" id="PR01607">
    <property type="entry name" value="APYRASEFAMLY"/>
</dbReference>
<dbReference type="SUPFAM" id="SSF55816">
    <property type="entry name" value="5'-nucleotidase (syn. UDP-sugar hydrolase), C-terminal domain"/>
    <property type="match status" value="1"/>
</dbReference>
<comment type="caution">
    <text evidence="6">The sequence shown here is derived from an EMBL/GenBank/DDBJ whole genome shotgun (WGS) entry which is preliminary data.</text>
</comment>
<organism evidence="6 7">
    <name type="scientific">Acaulospora morrowiae</name>
    <dbReference type="NCBI Taxonomy" id="94023"/>
    <lineage>
        <taxon>Eukaryota</taxon>
        <taxon>Fungi</taxon>
        <taxon>Fungi incertae sedis</taxon>
        <taxon>Mucoromycota</taxon>
        <taxon>Glomeromycotina</taxon>
        <taxon>Glomeromycetes</taxon>
        <taxon>Diversisporales</taxon>
        <taxon>Acaulosporaceae</taxon>
        <taxon>Acaulospora</taxon>
    </lineage>
</organism>
<dbReference type="PANTHER" id="PTHR11575">
    <property type="entry name" value="5'-NUCLEOTIDASE-RELATED"/>
    <property type="match status" value="1"/>
</dbReference>
<dbReference type="InterPro" id="IPR008334">
    <property type="entry name" value="5'-Nucleotdase_C"/>
</dbReference>
<evidence type="ECO:0000313" key="6">
    <source>
        <dbReference type="EMBL" id="CAG8461109.1"/>
    </source>
</evidence>
<protein>
    <submittedName>
        <fullName evidence="6">11978_t:CDS:1</fullName>
    </submittedName>
</protein>
<keyword evidence="3" id="KW-0378">Hydrolase</keyword>
<dbReference type="PANTHER" id="PTHR11575:SF48">
    <property type="entry name" value="5'-NUCLEOTIDASE"/>
    <property type="match status" value="1"/>
</dbReference>
<evidence type="ECO:0000313" key="7">
    <source>
        <dbReference type="Proteomes" id="UP000789342"/>
    </source>
</evidence>
<gene>
    <name evidence="6" type="ORF">AMORRO_LOCUS1401</name>
</gene>
<accession>A0A9N8VUM8</accession>
<dbReference type="InterPro" id="IPR004843">
    <property type="entry name" value="Calcineurin-like_PHP"/>
</dbReference>
<dbReference type="Gene3D" id="3.90.780.10">
    <property type="entry name" value="5'-Nucleotidase, C-terminal domain"/>
    <property type="match status" value="1"/>
</dbReference>
<sequence>KHEPVGGAARFATAIKEFRQRFGEDSSCVLFSGDVFNPSVESTVSKGEHMVPTMNDFGIDVACLGNHDFDFGLPVLENLVGMTKFPWLLSNVLDQESGEPAAGGKRWHILEKGGLKLGIIGLVEKEWLETIPGLPKTLQYEDFIAVGKELAIKLRDPNGPYAVDLVIALSHSRLQNDILLANKCKGFIDLVLGGHDHFYYVSKGCEMRDGWEREEIQGSEGDDDVYIIKSGTDFRELSILEVDVEKISDGDTGSKNIKNVKVTRQEITSDILEDPHFVDLIKSSTSSIAAQMSKPIAYTITAWDCRSTMLRTQETAFGNFVADLMLYAYQPCVPYNIDCSLVCGGSIRSDCIYPPGEITVGDLLEIFPFEDPSVVIRISGQQLWDALESAISMVPKQEGRFPIFSGLKIEYNPKAEPFHRLRNVWLTERRSSSTEDVGNDEGDTINTVDADIDDEDPGPHIIIGKLDMNKTYTVCTRAYMAAGYDGYKALAQPETQFVIDEENGVILSTLIRRYFIGLYYVSAMKFNMSCESKTQEAVLKAATHWKKLAETRRKQTAYKRISKRNIIEALCKSMGDIVKVFGSEGDEGIPLESMESLMKDADKENYEDSKKNANFMKDWVTVAPMIENRIGIVDF</sequence>
<evidence type="ECO:0000259" key="4">
    <source>
        <dbReference type="Pfam" id="PF00149"/>
    </source>
</evidence>
<dbReference type="GO" id="GO:0016787">
    <property type="term" value="F:hydrolase activity"/>
    <property type="evidence" value="ECO:0007669"/>
    <property type="project" value="UniProtKB-KW"/>
</dbReference>